<keyword evidence="1" id="KW-1133">Transmembrane helix</keyword>
<gene>
    <name evidence="2" type="ordered locus">Zmob_0899</name>
</gene>
<evidence type="ECO:0000256" key="1">
    <source>
        <dbReference type="SAM" id="Phobius"/>
    </source>
</evidence>
<feature type="transmembrane region" description="Helical" evidence="1">
    <location>
        <begin position="123"/>
        <end position="153"/>
    </location>
</feature>
<reference evidence="2 3" key="1">
    <citation type="journal article" date="2011" name="J. Bacteriol.">
        <title>Genome sequence of the ethanol-producing Zymomonas mobilis subsp. mobilis lectotype strain ATCC 10988.</title>
        <authorList>
            <person name="Pappas K.M."/>
            <person name="Kouvelis V.N."/>
            <person name="Saunders E."/>
            <person name="Brettin T.S."/>
            <person name="Bruce D."/>
            <person name="Detter C."/>
            <person name="Balakireva M."/>
            <person name="Han C.S."/>
            <person name="Savvakis G."/>
            <person name="Kyrpides N.C."/>
            <person name="Typas M.A."/>
        </authorList>
    </citation>
    <scope>NUCLEOTIDE SEQUENCE [LARGE SCALE GENOMIC DNA]</scope>
    <source>
        <strain evidence="3">ATCC 10988 / DSM 424 / CCUG 17860 / LMG 404 / NCIMB 8938 / NRRL B-806 / ZM1</strain>
    </source>
</reference>
<evidence type="ECO:0000313" key="2">
    <source>
        <dbReference type="EMBL" id="AEH62736.1"/>
    </source>
</evidence>
<protein>
    <recommendedName>
        <fullName evidence="4">Rod shape-determining protein MreD</fullName>
    </recommendedName>
</protein>
<dbReference type="EMBL" id="CP002850">
    <property type="protein sequence ID" value="AEH62736.1"/>
    <property type="molecule type" value="Genomic_DNA"/>
</dbReference>
<organism evidence="2 3">
    <name type="scientific">Zymomonas mobilis subsp. mobilis (strain ATCC 10988 / DSM 424 / LMG 404 / NCIMB 8938 / NRRL B-806 / ZM1)</name>
    <dbReference type="NCBI Taxonomy" id="555217"/>
    <lineage>
        <taxon>Bacteria</taxon>
        <taxon>Pseudomonadati</taxon>
        <taxon>Pseudomonadota</taxon>
        <taxon>Alphaproteobacteria</taxon>
        <taxon>Sphingomonadales</taxon>
        <taxon>Zymomonadaceae</taxon>
        <taxon>Zymomonas</taxon>
    </lineage>
</organism>
<feature type="transmembrane region" description="Helical" evidence="1">
    <location>
        <begin position="159"/>
        <end position="176"/>
    </location>
</feature>
<dbReference type="OrthoDB" id="7426601at2"/>
<dbReference type="eggNOG" id="ENOG502ZPNK">
    <property type="taxonomic scope" value="Bacteria"/>
</dbReference>
<feature type="transmembrane region" description="Helical" evidence="1">
    <location>
        <begin position="47"/>
        <end position="68"/>
    </location>
</feature>
<evidence type="ECO:0008006" key="4">
    <source>
        <dbReference type="Google" id="ProtNLM"/>
    </source>
</evidence>
<keyword evidence="1" id="KW-0472">Membrane</keyword>
<dbReference type="AlphaFoldDB" id="A0A0H3FYH5"/>
<name>A0A0H3FYH5_ZYMMA</name>
<accession>A0A0H3FYH5</accession>
<keyword evidence="1" id="KW-0812">Transmembrane</keyword>
<evidence type="ECO:0000313" key="3">
    <source>
        <dbReference type="Proteomes" id="UP000001494"/>
    </source>
</evidence>
<proteinExistence type="predicted"/>
<dbReference type="HOGENOM" id="CLU_1546602_0_0_5"/>
<dbReference type="Proteomes" id="UP000001494">
    <property type="component" value="Chromosome"/>
</dbReference>
<dbReference type="KEGG" id="zmm:Zmob_0899"/>
<dbReference type="RefSeq" id="WP_014500773.1">
    <property type="nucleotide sequence ID" value="NC_017262.1"/>
</dbReference>
<sequence length="183" mass="20433">MALTPVTPPAVKPIIAKDQDLGFLPIKAKITPIIMVLLASLLETEPFVGVLSFWPSLGFLTALGWRLLRPELWQAWMGLPLGMANDIINGQPPATSMITWTACFLMMDIVDNRLVWRNYWQDWILAAVAVFSSSLLALCMSCGFKGHFAIALVADMPRILVSILLFPVVEFFCSLVDRWRLAL</sequence>